<dbReference type="InterPro" id="IPR035903">
    <property type="entry name" value="HesB-like_dom_sf"/>
</dbReference>
<accession>A0A5J5HYT5</accession>
<dbReference type="Proteomes" id="UP000326671">
    <property type="component" value="Unassembled WGS sequence"/>
</dbReference>
<evidence type="ECO:0000259" key="1">
    <source>
        <dbReference type="Pfam" id="PF01521"/>
    </source>
</evidence>
<reference evidence="2 3" key="1">
    <citation type="submission" date="2019-09" db="EMBL/GenBank/DDBJ databases">
        <title>Whole genome sequences of isolates from the Mars Exploration Rovers.</title>
        <authorList>
            <person name="Seuylemezian A."/>
            <person name="Vaishampayan P."/>
        </authorList>
    </citation>
    <scope>NUCLEOTIDE SEQUENCE [LARGE SCALE GENOMIC DNA]</scope>
    <source>
        <strain evidence="2 3">MER_TA_151</strain>
    </source>
</reference>
<comment type="caution">
    <text evidence="2">The sequence shown here is derived from an EMBL/GenBank/DDBJ whole genome shotgun (WGS) entry which is preliminary data.</text>
</comment>
<feature type="domain" description="Core" evidence="1">
    <location>
        <begin position="1"/>
        <end position="103"/>
    </location>
</feature>
<sequence>MEIKITDRAAEKISEFRTEKQGLLKLKYDTEECGCVMCGVTNLWLVNQLEDDDYAVETNHDTIYVEKSKELFLDDILTIDFHDGTNCFQLKSPNQYLNPRMSIFDKRE</sequence>
<dbReference type="RefSeq" id="WP_150439851.1">
    <property type="nucleotide sequence ID" value="NZ_VYKL01000015.1"/>
</dbReference>
<dbReference type="EMBL" id="VYKL01000015">
    <property type="protein sequence ID" value="KAA9026202.1"/>
    <property type="molecule type" value="Genomic_DNA"/>
</dbReference>
<evidence type="ECO:0000313" key="2">
    <source>
        <dbReference type="EMBL" id="KAA9026202.1"/>
    </source>
</evidence>
<name>A0A5J5HYT5_9BACI</name>
<keyword evidence="3" id="KW-1185">Reference proteome</keyword>
<protein>
    <submittedName>
        <fullName evidence="2">Iron-sulfur cluster biosynthesis family protein</fullName>
    </submittedName>
</protein>
<dbReference type="Gene3D" id="2.60.300.12">
    <property type="entry name" value="HesB-like domain"/>
    <property type="match status" value="1"/>
</dbReference>
<evidence type="ECO:0000313" key="3">
    <source>
        <dbReference type="Proteomes" id="UP000326671"/>
    </source>
</evidence>
<dbReference type="OrthoDB" id="2361087at2"/>
<dbReference type="Pfam" id="PF01521">
    <property type="entry name" value="Fe-S_biosyn"/>
    <property type="match status" value="1"/>
</dbReference>
<proteinExistence type="predicted"/>
<organism evidence="2 3">
    <name type="scientific">Niallia endozanthoxylica</name>
    <dbReference type="NCBI Taxonomy" id="2036016"/>
    <lineage>
        <taxon>Bacteria</taxon>
        <taxon>Bacillati</taxon>
        <taxon>Bacillota</taxon>
        <taxon>Bacilli</taxon>
        <taxon>Bacillales</taxon>
        <taxon>Bacillaceae</taxon>
        <taxon>Niallia</taxon>
    </lineage>
</organism>
<dbReference type="InterPro" id="IPR000361">
    <property type="entry name" value="ATAP_core_dom"/>
</dbReference>
<dbReference type="AlphaFoldDB" id="A0A5J5HYT5"/>
<gene>
    <name evidence="2" type="ORF">F4V44_10035</name>
</gene>
<dbReference type="SUPFAM" id="SSF89360">
    <property type="entry name" value="HesB-like domain"/>
    <property type="match status" value="1"/>
</dbReference>